<proteinExistence type="predicted"/>
<gene>
    <name evidence="1" type="ORF">FVR03_01265</name>
</gene>
<dbReference type="Gene3D" id="3.40.50.300">
    <property type="entry name" value="P-loop containing nucleotide triphosphate hydrolases"/>
    <property type="match status" value="1"/>
</dbReference>
<dbReference type="Proteomes" id="UP000321926">
    <property type="component" value="Unassembled WGS sequence"/>
</dbReference>
<dbReference type="InterPro" id="IPR027417">
    <property type="entry name" value="P-loop_NTPase"/>
</dbReference>
<name>A0A5C8KFP2_9BACT</name>
<dbReference type="OrthoDB" id="924847at2"/>
<dbReference type="AlphaFoldDB" id="A0A5C8KFP2"/>
<evidence type="ECO:0000313" key="2">
    <source>
        <dbReference type="Proteomes" id="UP000321926"/>
    </source>
</evidence>
<dbReference type="Gene3D" id="3.30.420.240">
    <property type="match status" value="1"/>
</dbReference>
<keyword evidence="2" id="KW-1185">Reference proteome</keyword>
<dbReference type="EMBL" id="VRTY01000003">
    <property type="protein sequence ID" value="TXK52373.1"/>
    <property type="molecule type" value="Genomic_DNA"/>
</dbReference>
<protein>
    <submittedName>
        <fullName evidence="1">Uncharacterized protein</fullName>
    </submittedName>
</protein>
<evidence type="ECO:0000313" key="1">
    <source>
        <dbReference type="EMBL" id="TXK52373.1"/>
    </source>
</evidence>
<accession>A0A5C8KFP2</accession>
<organism evidence="1 2">
    <name type="scientific">Pontibacter qinzhouensis</name>
    <dbReference type="NCBI Taxonomy" id="2603253"/>
    <lineage>
        <taxon>Bacteria</taxon>
        <taxon>Pseudomonadati</taxon>
        <taxon>Bacteroidota</taxon>
        <taxon>Cytophagia</taxon>
        <taxon>Cytophagales</taxon>
        <taxon>Hymenobacteraceae</taxon>
        <taxon>Pontibacter</taxon>
    </lineage>
</organism>
<dbReference type="Pfam" id="PF03237">
    <property type="entry name" value="Terminase_6N"/>
    <property type="match status" value="1"/>
</dbReference>
<sequence>MAETRVIGPQPGYQMQVLSTKADIAIGGAAAGVGKTFSLLVEPLRHVQNPKFTGVIFRRTSPQIRMSGGLWDASQDLYYHAGGAPRETFLDWAFPSGAKIDFEHLQYESDKLNYQGSEIVFIGFDELTHFSESMFFYMLSRNRSTSGIKPYIRATCNPDPDSWVANFISWWIDQDEILEDGTPNPNFGYPIKERVGKLRYFTRDGNAYVWGDTAQEVKDRCPHIYTAELADTDPKSVTFIPGSIYDNKILLKSDPGYLGNLMTLDEATQAALLRGNWKVKLSGDSLILNDRINDLYTNTHIPLGKKYITVDAARFGSDLAVIKVWDGWRLVDVAWFPISSTAEIAEQVKVFEKRYAVPRSQTVCDADGIGGGVVDQLPGMHSFINNGTPLEVEIGGKKVKPNFFNLKTQCYYYVADKINKAEVYVVPEVAERVISNKGSQKRLREYINEELRAIKKGAQDMDGKKKINSKEEQKNILGRSPDFADNFAMRSYFDLKPVGMKSNFMHLLN</sequence>
<comment type="caution">
    <text evidence="1">The sequence shown here is derived from an EMBL/GenBank/DDBJ whole genome shotgun (WGS) entry which is preliminary data.</text>
</comment>
<reference evidence="1 2" key="1">
    <citation type="submission" date="2019-08" db="EMBL/GenBank/DDBJ databases">
        <authorList>
            <person name="Shi S."/>
        </authorList>
    </citation>
    <scope>NUCLEOTIDE SEQUENCE [LARGE SCALE GENOMIC DNA]</scope>
    <source>
        <strain evidence="1 2">GY10130</strain>
    </source>
</reference>